<evidence type="ECO:0000313" key="2">
    <source>
        <dbReference type="EMBL" id="CAK0798028.1"/>
    </source>
</evidence>
<comment type="caution">
    <text evidence="2">The sequence shown here is derived from an EMBL/GenBank/DDBJ whole genome shotgun (WGS) entry which is preliminary data.</text>
</comment>
<keyword evidence="3" id="KW-1185">Reference proteome</keyword>
<dbReference type="EMBL" id="CAUYUJ010001877">
    <property type="protein sequence ID" value="CAK0798028.1"/>
    <property type="molecule type" value="Genomic_DNA"/>
</dbReference>
<evidence type="ECO:0008006" key="4">
    <source>
        <dbReference type="Google" id="ProtNLM"/>
    </source>
</evidence>
<sequence>MAGARAVAAREEQKQLALQQLEECREQLDPGALNEALRRCQELGVPWDELEGERQEFLARAGAAAEEALRGLAGVRDRAAPPELQLSLEAALHLARAPGLGGMDWKVTDGATVCTAETGARFSKLVESLWHSKTCSVLDELGGGLRWCRPRAGLPAASETVASGNLGYTQLLFTCHELREAVAAEAQEGRGALADMVAHPLALLCALLYTQQDVDIDRLMLFPDTPALQVLQGGAADPGDAYEAYRERLGHVGAPQRNPILFSEAAWAAGACCGALRPEPAGGPAGEAGGEGAPRAEPQAEQRLRSLVKWICLLSSLAARPLGEVRTVSRVLADAPKELLQELVRLKPGSEVFWPSPLSTTQDFDISERYATGTVSPVANNVLFTIGGVRQGLDLGLLSQYPGEEELLLPACSLLRVVAVRSQEGHPLRVDCEYAGTMLSDDLLRAAWDDLREASWDLTQRASQDLPAAKLQPPPPASPPGAGRAGPPGGGGPFVVATCANFRGRPQAAAPRACSPGSSGRPRPTAGCDEKSVQSLLATFEAMDRRGVYAVSREDFLWSQKALAVGHDFQRVARNASVTSHFFTSKADLTLSRFLHLSLPRASE</sequence>
<name>A0ABN9Q485_9DINO</name>
<evidence type="ECO:0000313" key="3">
    <source>
        <dbReference type="Proteomes" id="UP001189429"/>
    </source>
</evidence>
<reference evidence="2" key="1">
    <citation type="submission" date="2023-10" db="EMBL/GenBank/DDBJ databases">
        <authorList>
            <person name="Chen Y."/>
            <person name="Shah S."/>
            <person name="Dougan E. K."/>
            <person name="Thang M."/>
            <person name="Chan C."/>
        </authorList>
    </citation>
    <scope>NUCLEOTIDE SEQUENCE [LARGE SCALE GENOMIC DNA]</scope>
</reference>
<gene>
    <name evidence="2" type="ORF">PCOR1329_LOCUS6937</name>
</gene>
<organism evidence="2 3">
    <name type="scientific">Prorocentrum cordatum</name>
    <dbReference type="NCBI Taxonomy" id="2364126"/>
    <lineage>
        <taxon>Eukaryota</taxon>
        <taxon>Sar</taxon>
        <taxon>Alveolata</taxon>
        <taxon>Dinophyceae</taxon>
        <taxon>Prorocentrales</taxon>
        <taxon>Prorocentraceae</taxon>
        <taxon>Prorocentrum</taxon>
    </lineage>
</organism>
<feature type="non-terminal residue" evidence="2">
    <location>
        <position position="604"/>
    </location>
</feature>
<proteinExistence type="predicted"/>
<evidence type="ECO:0000256" key="1">
    <source>
        <dbReference type="SAM" id="MobiDB-lite"/>
    </source>
</evidence>
<feature type="region of interest" description="Disordered" evidence="1">
    <location>
        <begin position="467"/>
        <end position="490"/>
    </location>
</feature>
<dbReference type="Proteomes" id="UP001189429">
    <property type="component" value="Unassembled WGS sequence"/>
</dbReference>
<dbReference type="Gene3D" id="3.90.176.10">
    <property type="entry name" value="Toxin ADP-ribosyltransferase, Chain A, domain 1"/>
    <property type="match status" value="1"/>
</dbReference>
<feature type="region of interest" description="Disordered" evidence="1">
    <location>
        <begin position="508"/>
        <end position="528"/>
    </location>
</feature>
<protein>
    <recommendedName>
        <fullName evidence="4">NAD(+)--protein-arginine ADP-ribosyltransferase</fullName>
    </recommendedName>
</protein>
<accession>A0ABN9Q485</accession>